<keyword evidence="5" id="KW-1185">Reference proteome</keyword>
<dbReference type="Pfam" id="PF00581">
    <property type="entry name" value="Rhodanese"/>
    <property type="match status" value="2"/>
</dbReference>
<dbReference type="RefSeq" id="WP_171219710.1">
    <property type="nucleotide sequence ID" value="NZ_JABEPP010000005.1"/>
</dbReference>
<gene>
    <name evidence="4" type="ORF">HJG44_18010</name>
</gene>
<name>A0A849I383_9HYPH</name>
<dbReference type="SUPFAM" id="SSF52821">
    <property type="entry name" value="Rhodanese/Cell cycle control phosphatase"/>
    <property type="match status" value="2"/>
</dbReference>
<keyword evidence="4" id="KW-0808">Transferase</keyword>
<dbReference type="Gene3D" id="3.40.250.10">
    <property type="entry name" value="Rhodanese-like domain"/>
    <property type="match status" value="2"/>
</dbReference>
<feature type="domain" description="Rhodanese" evidence="3">
    <location>
        <begin position="20"/>
        <end position="140"/>
    </location>
</feature>
<sequence>MPTETAPALISPDELAERLGVPGLVVLDIRSAGYGGGRQAFDAGHIPGAIHSDYVADGWRQQKGAAAGLLPDPERLSALFGRLGIKPDSHVVIVPAGMSSGDFSVAARIFWTFRAAGHRRLSMLDGGWEGWASSGKPVSIEPTEPQPTTYPVTIHPSVRATLAEVERAVREGGALLVDARGPKSFTGEEKSPQAARPGRLPGSINIEGAQAYDSARHGLKERAELEGLFAPAGPGPVVTFCNTGQAASTDWFVLAEVLGRRDVKLYDGSMSEWTADPDRPVETGPVLNRS</sequence>
<feature type="domain" description="Rhodanese" evidence="3">
    <location>
        <begin position="170"/>
        <end position="282"/>
    </location>
</feature>
<comment type="caution">
    <text evidence="4">The sequence shown here is derived from an EMBL/GenBank/DDBJ whole genome shotgun (WGS) entry which is preliminary data.</text>
</comment>
<evidence type="ECO:0000259" key="3">
    <source>
        <dbReference type="PROSITE" id="PS50206"/>
    </source>
</evidence>
<dbReference type="AlphaFoldDB" id="A0A849I383"/>
<dbReference type="InterPro" id="IPR001763">
    <property type="entry name" value="Rhodanese-like_dom"/>
</dbReference>
<dbReference type="CDD" id="cd01449">
    <property type="entry name" value="TST_Repeat_2"/>
    <property type="match status" value="1"/>
</dbReference>
<dbReference type="InterPro" id="IPR051126">
    <property type="entry name" value="Thiosulfate_sulfurtransferase"/>
</dbReference>
<evidence type="ECO:0000256" key="1">
    <source>
        <dbReference type="ARBA" id="ARBA00022737"/>
    </source>
</evidence>
<dbReference type="SMART" id="SM00450">
    <property type="entry name" value="RHOD"/>
    <property type="match status" value="2"/>
</dbReference>
<dbReference type="Proteomes" id="UP000564885">
    <property type="component" value="Unassembled WGS sequence"/>
</dbReference>
<dbReference type="InterPro" id="IPR036873">
    <property type="entry name" value="Rhodanese-like_dom_sf"/>
</dbReference>
<protein>
    <submittedName>
        <fullName evidence="4">Sulfurtransferase</fullName>
    </submittedName>
</protein>
<feature type="region of interest" description="Disordered" evidence="2">
    <location>
        <begin position="180"/>
        <end position="202"/>
    </location>
</feature>
<keyword evidence="1" id="KW-0677">Repeat</keyword>
<evidence type="ECO:0000313" key="4">
    <source>
        <dbReference type="EMBL" id="NNM74256.1"/>
    </source>
</evidence>
<evidence type="ECO:0000313" key="5">
    <source>
        <dbReference type="Proteomes" id="UP000564885"/>
    </source>
</evidence>
<proteinExistence type="predicted"/>
<accession>A0A849I383</accession>
<organism evidence="4 5">
    <name type="scientific">Enterovirga aerilata</name>
    <dbReference type="NCBI Taxonomy" id="2730920"/>
    <lineage>
        <taxon>Bacteria</taxon>
        <taxon>Pseudomonadati</taxon>
        <taxon>Pseudomonadota</taxon>
        <taxon>Alphaproteobacteria</taxon>
        <taxon>Hyphomicrobiales</taxon>
        <taxon>Methylobacteriaceae</taxon>
        <taxon>Enterovirga</taxon>
    </lineage>
</organism>
<dbReference type="PROSITE" id="PS50206">
    <property type="entry name" value="RHODANESE_3"/>
    <property type="match status" value="2"/>
</dbReference>
<reference evidence="4 5" key="1">
    <citation type="submission" date="2020-04" db="EMBL/GenBank/DDBJ databases">
        <title>Enterovirga sp. isolate from soil.</title>
        <authorList>
            <person name="Chea S."/>
            <person name="Kim D.-U."/>
        </authorList>
    </citation>
    <scope>NUCLEOTIDE SEQUENCE [LARGE SCALE GENOMIC DNA]</scope>
    <source>
        <strain evidence="4 5">DB1703</strain>
    </source>
</reference>
<dbReference type="CDD" id="cd01448">
    <property type="entry name" value="TST_Repeat_1"/>
    <property type="match status" value="1"/>
</dbReference>
<dbReference type="EMBL" id="JABEPP010000005">
    <property type="protein sequence ID" value="NNM74256.1"/>
    <property type="molecule type" value="Genomic_DNA"/>
</dbReference>
<dbReference type="PANTHER" id="PTHR43855:SF1">
    <property type="entry name" value="THIOSULFATE SULFURTRANSFERASE"/>
    <property type="match status" value="1"/>
</dbReference>
<dbReference type="PANTHER" id="PTHR43855">
    <property type="entry name" value="THIOSULFATE SULFURTRANSFERASE"/>
    <property type="match status" value="1"/>
</dbReference>
<dbReference type="GO" id="GO:0016740">
    <property type="term" value="F:transferase activity"/>
    <property type="evidence" value="ECO:0007669"/>
    <property type="project" value="UniProtKB-KW"/>
</dbReference>
<evidence type="ECO:0000256" key="2">
    <source>
        <dbReference type="SAM" id="MobiDB-lite"/>
    </source>
</evidence>